<sequence>MDAPGAQRPSHRGIRDAANALLHAGALRRGGQGPRCLAQLRQSPGPQQQPRKKTSAFRRLKQRCARFSPKVCPLIMGSQAAASVCFADDPGIWPQKPRDRANRAFCGCGHAIEPPCA</sequence>
<accession>A0ACB7TNS2</accession>
<name>A0ACB7TNS2_HYAAI</name>
<evidence type="ECO:0000313" key="2">
    <source>
        <dbReference type="Proteomes" id="UP000821845"/>
    </source>
</evidence>
<protein>
    <submittedName>
        <fullName evidence="1">Uncharacterized protein</fullName>
    </submittedName>
</protein>
<dbReference type="Proteomes" id="UP000821845">
    <property type="component" value="Chromosome 1"/>
</dbReference>
<organism evidence="1 2">
    <name type="scientific">Hyalomma asiaticum</name>
    <name type="common">Tick</name>
    <dbReference type="NCBI Taxonomy" id="266040"/>
    <lineage>
        <taxon>Eukaryota</taxon>
        <taxon>Metazoa</taxon>
        <taxon>Ecdysozoa</taxon>
        <taxon>Arthropoda</taxon>
        <taxon>Chelicerata</taxon>
        <taxon>Arachnida</taxon>
        <taxon>Acari</taxon>
        <taxon>Parasitiformes</taxon>
        <taxon>Ixodida</taxon>
        <taxon>Ixodoidea</taxon>
        <taxon>Ixodidae</taxon>
        <taxon>Hyalomminae</taxon>
        <taxon>Hyalomma</taxon>
    </lineage>
</organism>
<keyword evidence="2" id="KW-1185">Reference proteome</keyword>
<gene>
    <name evidence="1" type="ORF">HPB50_021142</name>
</gene>
<proteinExistence type="predicted"/>
<evidence type="ECO:0000313" key="1">
    <source>
        <dbReference type="EMBL" id="KAH6947766.1"/>
    </source>
</evidence>
<reference evidence="1" key="1">
    <citation type="submission" date="2020-05" db="EMBL/GenBank/DDBJ databases">
        <title>Large-scale comparative analyses of tick genomes elucidate their genetic diversity and vector capacities.</title>
        <authorList>
            <person name="Jia N."/>
            <person name="Wang J."/>
            <person name="Shi W."/>
            <person name="Du L."/>
            <person name="Sun Y."/>
            <person name="Zhan W."/>
            <person name="Jiang J."/>
            <person name="Wang Q."/>
            <person name="Zhang B."/>
            <person name="Ji P."/>
            <person name="Sakyi L.B."/>
            <person name="Cui X."/>
            <person name="Yuan T."/>
            <person name="Jiang B."/>
            <person name="Yang W."/>
            <person name="Lam T.T.-Y."/>
            <person name="Chang Q."/>
            <person name="Ding S."/>
            <person name="Wang X."/>
            <person name="Zhu J."/>
            <person name="Ruan X."/>
            <person name="Zhao L."/>
            <person name="Wei J."/>
            <person name="Que T."/>
            <person name="Du C."/>
            <person name="Cheng J."/>
            <person name="Dai P."/>
            <person name="Han X."/>
            <person name="Huang E."/>
            <person name="Gao Y."/>
            <person name="Liu J."/>
            <person name="Shao H."/>
            <person name="Ye R."/>
            <person name="Li L."/>
            <person name="Wei W."/>
            <person name="Wang X."/>
            <person name="Wang C."/>
            <person name="Yang T."/>
            <person name="Huo Q."/>
            <person name="Li W."/>
            <person name="Guo W."/>
            <person name="Chen H."/>
            <person name="Zhou L."/>
            <person name="Ni X."/>
            <person name="Tian J."/>
            <person name="Zhou Y."/>
            <person name="Sheng Y."/>
            <person name="Liu T."/>
            <person name="Pan Y."/>
            <person name="Xia L."/>
            <person name="Li J."/>
            <person name="Zhao F."/>
            <person name="Cao W."/>
        </authorList>
    </citation>
    <scope>NUCLEOTIDE SEQUENCE</scope>
    <source>
        <strain evidence="1">Hyas-2018</strain>
    </source>
</reference>
<comment type="caution">
    <text evidence="1">The sequence shown here is derived from an EMBL/GenBank/DDBJ whole genome shotgun (WGS) entry which is preliminary data.</text>
</comment>
<dbReference type="EMBL" id="CM023481">
    <property type="protein sequence ID" value="KAH6947766.1"/>
    <property type="molecule type" value="Genomic_DNA"/>
</dbReference>